<name>A0A813GF28_POLGL</name>
<keyword evidence="4" id="KW-1185">Reference proteome</keyword>
<accession>A0A813GF28</accession>
<evidence type="ECO:0000256" key="1">
    <source>
        <dbReference type="SAM" id="MobiDB-lite"/>
    </source>
</evidence>
<proteinExistence type="predicted"/>
<evidence type="ECO:0000313" key="3">
    <source>
        <dbReference type="EMBL" id="CAE8624821.1"/>
    </source>
</evidence>
<dbReference type="Pfam" id="PF10283">
    <property type="entry name" value="zf-CCHH"/>
    <property type="match status" value="1"/>
</dbReference>
<feature type="compositionally biased region" description="Pro residues" evidence="1">
    <location>
        <begin position="37"/>
        <end position="58"/>
    </location>
</feature>
<comment type="caution">
    <text evidence="3">The sequence shown here is derived from an EMBL/GenBank/DDBJ whole genome shotgun (WGS) entry which is preliminary data.</text>
</comment>
<gene>
    <name evidence="3" type="ORF">PGLA1383_LOCUS41924</name>
</gene>
<organism evidence="3 4">
    <name type="scientific">Polarella glacialis</name>
    <name type="common">Dinoflagellate</name>
    <dbReference type="NCBI Taxonomy" id="89957"/>
    <lineage>
        <taxon>Eukaryota</taxon>
        <taxon>Sar</taxon>
        <taxon>Alveolata</taxon>
        <taxon>Dinophyceae</taxon>
        <taxon>Suessiales</taxon>
        <taxon>Suessiaceae</taxon>
        <taxon>Polarella</taxon>
    </lineage>
</organism>
<dbReference type="OrthoDB" id="10256774at2759"/>
<feature type="region of interest" description="Disordered" evidence="1">
    <location>
        <begin position="1"/>
        <end position="58"/>
    </location>
</feature>
<dbReference type="AlphaFoldDB" id="A0A813GF28"/>
<sequence>YGARCVRRNPQHLADFSHPAGGATASTDSRKDEGPVLHPPPVPPPRPPPAIAPPPPPAAAGQVRRCKFGCGQVVNRDARRVYDTCCRLCGVCQGSGRHDACCAGGATEDKAAGSSSAAEEAEGEAAALLAADYALELRRRAFDFQLQGDSAGAKQLLADSGEQLELAKSRVPRGSKLAGILEAAVHAWRRAEGLTNDNDSNECVEDGFEERVDQELERLVAELEKVLQETAPTAARRMPDSGTGRGSSAIVAASTALVPHCRFGCGRVANTSKRGAFDTCCRACAMSQGVGGHDSGCTGAATSEPTDALVPISTDLVPLSSAVEARAEGHAGGAEGAHRPEQPALGSPAQWVS</sequence>
<dbReference type="EMBL" id="CAJNNV010028495">
    <property type="protein sequence ID" value="CAE8624821.1"/>
    <property type="molecule type" value="Genomic_DNA"/>
</dbReference>
<reference evidence="3" key="1">
    <citation type="submission" date="2021-02" db="EMBL/GenBank/DDBJ databases">
        <authorList>
            <person name="Dougan E. K."/>
            <person name="Rhodes N."/>
            <person name="Thang M."/>
            <person name="Chan C."/>
        </authorList>
    </citation>
    <scope>NUCLEOTIDE SEQUENCE</scope>
</reference>
<feature type="non-terminal residue" evidence="3">
    <location>
        <position position="1"/>
    </location>
</feature>
<dbReference type="InterPro" id="IPR019406">
    <property type="entry name" value="APLF_PBZ"/>
</dbReference>
<dbReference type="Proteomes" id="UP000654075">
    <property type="component" value="Unassembled WGS sequence"/>
</dbReference>
<feature type="domain" description="PBZ-type" evidence="2">
    <location>
        <begin position="1"/>
        <end position="20"/>
    </location>
</feature>
<evidence type="ECO:0000313" key="4">
    <source>
        <dbReference type="Proteomes" id="UP000654075"/>
    </source>
</evidence>
<evidence type="ECO:0000259" key="2">
    <source>
        <dbReference type="Pfam" id="PF10283"/>
    </source>
</evidence>
<protein>
    <recommendedName>
        <fullName evidence="2">PBZ-type domain-containing protein</fullName>
    </recommendedName>
</protein>
<feature type="region of interest" description="Disordered" evidence="1">
    <location>
        <begin position="328"/>
        <end position="353"/>
    </location>
</feature>
<feature type="compositionally biased region" description="Basic residues" evidence="1">
    <location>
        <begin position="1"/>
        <end position="10"/>
    </location>
</feature>